<gene>
    <name evidence="3" type="ORF">EV385_4979</name>
</gene>
<feature type="region of interest" description="Disordered" evidence="1">
    <location>
        <begin position="280"/>
        <end position="310"/>
    </location>
</feature>
<dbReference type="RefSeq" id="WP_130511621.1">
    <property type="nucleotide sequence ID" value="NZ_SHKY01000001.1"/>
</dbReference>
<organism evidence="3 4">
    <name type="scientific">Krasilnikovia cinnamomea</name>
    <dbReference type="NCBI Taxonomy" id="349313"/>
    <lineage>
        <taxon>Bacteria</taxon>
        <taxon>Bacillati</taxon>
        <taxon>Actinomycetota</taxon>
        <taxon>Actinomycetes</taxon>
        <taxon>Micromonosporales</taxon>
        <taxon>Micromonosporaceae</taxon>
        <taxon>Krasilnikovia</taxon>
    </lineage>
</organism>
<feature type="compositionally biased region" description="Gly residues" evidence="1">
    <location>
        <begin position="300"/>
        <end position="310"/>
    </location>
</feature>
<keyword evidence="4" id="KW-1185">Reference proteome</keyword>
<dbReference type="EMBL" id="SHKY01000001">
    <property type="protein sequence ID" value="RZU53094.1"/>
    <property type="molecule type" value="Genomic_DNA"/>
</dbReference>
<dbReference type="Proteomes" id="UP000292564">
    <property type="component" value="Unassembled WGS sequence"/>
</dbReference>
<evidence type="ECO:0000256" key="2">
    <source>
        <dbReference type="SAM" id="Phobius"/>
    </source>
</evidence>
<feature type="transmembrane region" description="Helical" evidence="2">
    <location>
        <begin position="178"/>
        <end position="196"/>
    </location>
</feature>
<dbReference type="AlphaFoldDB" id="A0A4Q7ZQN6"/>
<evidence type="ECO:0000256" key="1">
    <source>
        <dbReference type="SAM" id="MobiDB-lite"/>
    </source>
</evidence>
<proteinExistence type="predicted"/>
<dbReference type="InterPro" id="IPR026467">
    <property type="entry name" value="Ser/Gly_Cys_C_dom"/>
</dbReference>
<reference evidence="3 4" key="1">
    <citation type="submission" date="2019-02" db="EMBL/GenBank/DDBJ databases">
        <title>Sequencing the genomes of 1000 actinobacteria strains.</title>
        <authorList>
            <person name="Klenk H.-P."/>
        </authorList>
    </citation>
    <scope>NUCLEOTIDE SEQUENCE [LARGE SCALE GENOMIC DNA]</scope>
    <source>
        <strain evidence="3 4">DSM 45162</strain>
    </source>
</reference>
<dbReference type="OrthoDB" id="4475641at2"/>
<sequence length="310" mass="31119">MTLAATGATWGIPGPTFLLYYIAALVVITVGAIVHRRRLFAGPRDAQLDQLGPPQVAYLAGGPRLAVYSALGGLRATGAVGAGPDRTLVQAGPLASGATPLETAIYNAAGKRVRARYVHADQWVRTALTQLGDGLEAAGLATSAARRRTARLWALAALALLVLGIARVASGIANDKPVGFLLPLLFVAGVVALLLARVPRQTRAVAGGLAALRAKNHYLSPRQSPSYSTYGAGSVALGVALFGTASLYSLDPQFAAEAEIQRMAAYSGWSASGGSSSSWSSGSSCGSASSCSSGSSSGSSCGGGGGGCGG</sequence>
<name>A0A4Q7ZQN6_9ACTN</name>
<protein>
    <submittedName>
        <fullName evidence="3">Uncharacterized protein (TIGR04222 family)</fullName>
    </submittedName>
</protein>
<feature type="transmembrane region" description="Helical" evidence="2">
    <location>
        <begin position="152"/>
        <end position="172"/>
    </location>
</feature>
<feature type="transmembrane region" description="Helical" evidence="2">
    <location>
        <begin position="17"/>
        <end position="34"/>
    </location>
</feature>
<keyword evidence="2" id="KW-0812">Transmembrane</keyword>
<feature type="compositionally biased region" description="Low complexity" evidence="1">
    <location>
        <begin position="280"/>
        <end position="299"/>
    </location>
</feature>
<evidence type="ECO:0000313" key="4">
    <source>
        <dbReference type="Proteomes" id="UP000292564"/>
    </source>
</evidence>
<dbReference type="NCBIfam" id="TIGR04222">
    <property type="entry name" value="near_uncomplex"/>
    <property type="match status" value="1"/>
</dbReference>
<keyword evidence="2" id="KW-1133">Transmembrane helix</keyword>
<comment type="caution">
    <text evidence="3">The sequence shown here is derived from an EMBL/GenBank/DDBJ whole genome shotgun (WGS) entry which is preliminary data.</text>
</comment>
<accession>A0A4Q7ZQN6</accession>
<keyword evidence="2" id="KW-0472">Membrane</keyword>
<evidence type="ECO:0000313" key="3">
    <source>
        <dbReference type="EMBL" id="RZU53094.1"/>
    </source>
</evidence>